<accession>A0A918AYL4</accession>
<sequence>MTAFVLVGEVFTGGWIWDEVAGRLREAGAEVHAAALPADPGTDLDAHVRHVVRLVDGAAAERVVLVGHGYGIHPVLGAADLRPGRTARVVHLDAGMPQDGDPALKLLPDGEVRERLLRPDAGDEPVAPPATPDAWGRWGSTEGVPAAALERLTRLAVPQPPRTLTAPLRLTGAAARVPTTGVLCSAGGAGIETVQGLVDLGDPRLQALADPRVTFFELATGHWPMLSMPGELADALLGAAAGEGHRLTPAGAEPPPHLRPFLLDVPERHRERHGAVDLYLPDGAGPGRPLPAVVFVHGGPVPAGVRPTPRDWPAFTGYAGYVAGLGAVGVTLDHRLHDIADYARAAEDVADAVALVRADPRVDAGRVALWFFSAGALLSAQWIAAPPPWLRCVAATYPLFAPMSAWGMTGSRFRPADAVRTAGRLPLVVTRVERERPEIAATVEEFLATAAGCGAAVEVVDVPGARHGFETVDHTDETRGAVEQAVRTVLGHLRGA</sequence>
<gene>
    <name evidence="1" type="ORF">GCM10010249_09650</name>
</gene>
<dbReference type="Proteomes" id="UP000654123">
    <property type="component" value="Unassembled WGS sequence"/>
</dbReference>
<name>A0A918AYL4_9ACTN</name>
<dbReference type="SUPFAM" id="SSF53474">
    <property type="entry name" value="alpha/beta-Hydrolases"/>
    <property type="match status" value="2"/>
</dbReference>
<dbReference type="AlphaFoldDB" id="A0A918AYL4"/>
<dbReference type="Gene3D" id="3.40.50.1820">
    <property type="entry name" value="alpha/beta hydrolase"/>
    <property type="match status" value="2"/>
</dbReference>
<comment type="caution">
    <text evidence="1">The sequence shown here is derived from an EMBL/GenBank/DDBJ whole genome shotgun (WGS) entry which is preliminary data.</text>
</comment>
<dbReference type="PANTHER" id="PTHR37017:SF11">
    <property type="entry name" value="ESTERASE_LIPASE_THIOESTERASE DOMAIN-CONTAINING PROTEIN"/>
    <property type="match status" value="1"/>
</dbReference>
<evidence type="ECO:0000313" key="2">
    <source>
        <dbReference type="Proteomes" id="UP000654123"/>
    </source>
</evidence>
<dbReference type="InterPro" id="IPR052897">
    <property type="entry name" value="Sec-Metab_Biosynth_Hydrolase"/>
</dbReference>
<protein>
    <submittedName>
        <fullName evidence="1">Esterase</fullName>
    </submittedName>
</protein>
<dbReference type="RefSeq" id="WP_189530147.1">
    <property type="nucleotide sequence ID" value="NZ_BMSV01000002.1"/>
</dbReference>
<organism evidence="1 2">
    <name type="scientific">Streptomyces roseolilacinus</name>
    <dbReference type="NCBI Taxonomy" id="66904"/>
    <lineage>
        <taxon>Bacteria</taxon>
        <taxon>Bacillati</taxon>
        <taxon>Actinomycetota</taxon>
        <taxon>Actinomycetes</taxon>
        <taxon>Kitasatosporales</taxon>
        <taxon>Streptomycetaceae</taxon>
        <taxon>Streptomyces</taxon>
    </lineage>
</organism>
<evidence type="ECO:0000313" key="1">
    <source>
        <dbReference type="EMBL" id="GGP93968.1"/>
    </source>
</evidence>
<dbReference type="InterPro" id="IPR029058">
    <property type="entry name" value="AB_hydrolase_fold"/>
</dbReference>
<reference evidence="1" key="1">
    <citation type="journal article" date="2014" name="Int. J. Syst. Evol. Microbiol.">
        <title>Complete genome sequence of Corynebacterium casei LMG S-19264T (=DSM 44701T), isolated from a smear-ripened cheese.</title>
        <authorList>
            <consortium name="US DOE Joint Genome Institute (JGI-PGF)"/>
            <person name="Walter F."/>
            <person name="Albersmeier A."/>
            <person name="Kalinowski J."/>
            <person name="Ruckert C."/>
        </authorList>
    </citation>
    <scope>NUCLEOTIDE SEQUENCE</scope>
    <source>
        <strain evidence="1">JCM 4335</strain>
    </source>
</reference>
<proteinExistence type="predicted"/>
<dbReference type="EMBL" id="BMSV01000002">
    <property type="protein sequence ID" value="GGP93968.1"/>
    <property type="molecule type" value="Genomic_DNA"/>
</dbReference>
<dbReference type="PANTHER" id="PTHR37017">
    <property type="entry name" value="AB HYDROLASE-1 DOMAIN-CONTAINING PROTEIN-RELATED"/>
    <property type="match status" value="1"/>
</dbReference>
<keyword evidence="2" id="KW-1185">Reference proteome</keyword>
<reference evidence="1" key="2">
    <citation type="submission" date="2020-09" db="EMBL/GenBank/DDBJ databases">
        <authorList>
            <person name="Sun Q."/>
            <person name="Ohkuma M."/>
        </authorList>
    </citation>
    <scope>NUCLEOTIDE SEQUENCE</scope>
    <source>
        <strain evidence="1">JCM 4335</strain>
    </source>
</reference>